<dbReference type="OrthoDB" id="10484605at2759"/>
<organism evidence="3 4">
    <name type="scientific">Piptocephalis cylindrospora</name>
    <dbReference type="NCBI Taxonomy" id="1907219"/>
    <lineage>
        <taxon>Eukaryota</taxon>
        <taxon>Fungi</taxon>
        <taxon>Fungi incertae sedis</taxon>
        <taxon>Zoopagomycota</taxon>
        <taxon>Zoopagomycotina</taxon>
        <taxon>Zoopagomycetes</taxon>
        <taxon>Zoopagales</taxon>
        <taxon>Piptocephalidaceae</taxon>
        <taxon>Piptocephalis</taxon>
    </lineage>
</organism>
<feature type="signal peptide" evidence="2">
    <location>
        <begin position="1"/>
        <end position="21"/>
    </location>
</feature>
<sequence length="273" mass="29246">MQLASFLATTLLPLLATTVVSLPIPGRHDRVSEVRAHIHASSSTITTPVDDVMYHFQVAGIRQEGDGFSSGPISILATTPSGEVITNPPEQPKAQVVPSLTPDQDPTFRVVFGGEGDKTQPEAFHTTEIIENAGETQKGLLSATYGRRRSIPEGDKPHPKKVHYELVVSNIHTDGNVLTSTPDYTLTVKDDEGNVLPEAPEAAIIRLSIGGRFGGPRVSMRFDDSDPTRLYEASSMSMDHEELEGQGIIKAKTSRALRSARQDAVSAAAAGVA</sequence>
<evidence type="ECO:0000256" key="2">
    <source>
        <dbReference type="SAM" id="SignalP"/>
    </source>
</evidence>
<dbReference type="AlphaFoldDB" id="A0A4P9Y5L3"/>
<evidence type="ECO:0000256" key="1">
    <source>
        <dbReference type="SAM" id="MobiDB-lite"/>
    </source>
</evidence>
<evidence type="ECO:0000313" key="4">
    <source>
        <dbReference type="Proteomes" id="UP000267251"/>
    </source>
</evidence>
<protein>
    <submittedName>
        <fullName evidence="3">Uncharacterized protein</fullName>
    </submittedName>
</protein>
<reference evidence="4" key="1">
    <citation type="journal article" date="2018" name="Nat. Microbiol.">
        <title>Leveraging single-cell genomics to expand the fungal tree of life.</title>
        <authorList>
            <person name="Ahrendt S.R."/>
            <person name="Quandt C.A."/>
            <person name="Ciobanu D."/>
            <person name="Clum A."/>
            <person name="Salamov A."/>
            <person name="Andreopoulos B."/>
            <person name="Cheng J.F."/>
            <person name="Woyke T."/>
            <person name="Pelin A."/>
            <person name="Henrissat B."/>
            <person name="Reynolds N.K."/>
            <person name="Benny G.L."/>
            <person name="Smith M.E."/>
            <person name="James T.Y."/>
            <person name="Grigoriev I.V."/>
        </authorList>
    </citation>
    <scope>NUCLEOTIDE SEQUENCE [LARGE SCALE GENOMIC DNA]</scope>
</reference>
<gene>
    <name evidence="3" type="ORF">BJ684DRAFT_15352</name>
</gene>
<keyword evidence="4" id="KW-1185">Reference proteome</keyword>
<evidence type="ECO:0000313" key="3">
    <source>
        <dbReference type="EMBL" id="RKP14306.1"/>
    </source>
</evidence>
<proteinExistence type="predicted"/>
<dbReference type="EMBL" id="KZ987853">
    <property type="protein sequence ID" value="RKP14306.1"/>
    <property type="molecule type" value="Genomic_DNA"/>
</dbReference>
<dbReference type="Proteomes" id="UP000267251">
    <property type="component" value="Unassembled WGS sequence"/>
</dbReference>
<accession>A0A4P9Y5L3</accession>
<feature type="region of interest" description="Disordered" evidence="1">
    <location>
        <begin position="81"/>
        <end position="105"/>
    </location>
</feature>
<feature type="chain" id="PRO_5020504642" evidence="2">
    <location>
        <begin position="22"/>
        <end position="273"/>
    </location>
</feature>
<keyword evidence="2" id="KW-0732">Signal</keyword>
<name>A0A4P9Y5L3_9FUNG</name>